<dbReference type="EMBL" id="GL377612">
    <property type="protein sequence ID" value="EFJ17965.1"/>
    <property type="molecule type" value="Genomic_DNA"/>
</dbReference>
<reference evidence="2 3" key="1">
    <citation type="journal article" date="2011" name="Science">
        <title>The Selaginella genome identifies genetic changes associated with the evolution of vascular plants.</title>
        <authorList>
            <person name="Banks J.A."/>
            <person name="Nishiyama T."/>
            <person name="Hasebe M."/>
            <person name="Bowman J.L."/>
            <person name="Gribskov M."/>
            <person name="dePamphilis C."/>
            <person name="Albert V.A."/>
            <person name="Aono N."/>
            <person name="Aoyama T."/>
            <person name="Ambrose B.A."/>
            <person name="Ashton N.W."/>
            <person name="Axtell M.J."/>
            <person name="Barker E."/>
            <person name="Barker M.S."/>
            <person name="Bennetzen J.L."/>
            <person name="Bonawitz N.D."/>
            <person name="Chapple C."/>
            <person name="Cheng C."/>
            <person name="Correa L.G."/>
            <person name="Dacre M."/>
            <person name="DeBarry J."/>
            <person name="Dreyer I."/>
            <person name="Elias M."/>
            <person name="Engstrom E.M."/>
            <person name="Estelle M."/>
            <person name="Feng L."/>
            <person name="Finet C."/>
            <person name="Floyd S.K."/>
            <person name="Frommer W.B."/>
            <person name="Fujita T."/>
            <person name="Gramzow L."/>
            <person name="Gutensohn M."/>
            <person name="Harholt J."/>
            <person name="Hattori M."/>
            <person name="Heyl A."/>
            <person name="Hirai T."/>
            <person name="Hiwatashi Y."/>
            <person name="Ishikawa M."/>
            <person name="Iwata M."/>
            <person name="Karol K.G."/>
            <person name="Koehler B."/>
            <person name="Kolukisaoglu U."/>
            <person name="Kubo M."/>
            <person name="Kurata T."/>
            <person name="Lalonde S."/>
            <person name="Li K."/>
            <person name="Li Y."/>
            <person name="Litt A."/>
            <person name="Lyons E."/>
            <person name="Manning G."/>
            <person name="Maruyama T."/>
            <person name="Michael T.P."/>
            <person name="Mikami K."/>
            <person name="Miyazaki S."/>
            <person name="Morinaga S."/>
            <person name="Murata T."/>
            <person name="Mueller-Roeber B."/>
            <person name="Nelson D.R."/>
            <person name="Obara M."/>
            <person name="Oguri Y."/>
            <person name="Olmstead R.G."/>
            <person name="Onodera N."/>
            <person name="Petersen B.L."/>
            <person name="Pils B."/>
            <person name="Prigge M."/>
            <person name="Rensing S.A."/>
            <person name="Riano-Pachon D.M."/>
            <person name="Roberts A.W."/>
            <person name="Sato Y."/>
            <person name="Scheller H.V."/>
            <person name="Schulz B."/>
            <person name="Schulz C."/>
            <person name="Shakirov E.V."/>
            <person name="Shibagaki N."/>
            <person name="Shinohara N."/>
            <person name="Shippen D.E."/>
            <person name="Soerensen I."/>
            <person name="Sotooka R."/>
            <person name="Sugimoto N."/>
            <person name="Sugita M."/>
            <person name="Sumikawa N."/>
            <person name="Tanurdzic M."/>
            <person name="Theissen G."/>
            <person name="Ulvskov P."/>
            <person name="Wakazuki S."/>
            <person name="Weng J.K."/>
            <person name="Willats W.W."/>
            <person name="Wipf D."/>
            <person name="Wolf P.G."/>
            <person name="Yang L."/>
            <person name="Zimmer A.D."/>
            <person name="Zhu Q."/>
            <person name="Mitros T."/>
            <person name="Hellsten U."/>
            <person name="Loque D."/>
            <person name="Otillar R."/>
            <person name="Salamov A."/>
            <person name="Schmutz J."/>
            <person name="Shapiro H."/>
            <person name="Lindquist E."/>
            <person name="Lucas S."/>
            <person name="Rokhsar D."/>
            <person name="Grigoriev I.V."/>
        </authorList>
    </citation>
    <scope>NUCLEOTIDE SEQUENCE [LARGE SCALE GENOMIC DNA]</scope>
</reference>
<dbReference type="eggNOG" id="ENOG502S2D4">
    <property type="taxonomic scope" value="Eukaryota"/>
</dbReference>
<dbReference type="FunCoup" id="D8SD45">
    <property type="interactions" value="1167"/>
</dbReference>
<keyword evidence="1" id="KW-0472">Membrane</keyword>
<dbReference type="Proteomes" id="UP000001514">
    <property type="component" value="Unassembled WGS sequence"/>
</dbReference>
<evidence type="ECO:0000313" key="3">
    <source>
        <dbReference type="Proteomes" id="UP000001514"/>
    </source>
</evidence>
<dbReference type="InParanoid" id="D8SD45"/>
<keyword evidence="3" id="KW-1185">Reference proteome</keyword>
<organism evidence="3">
    <name type="scientific">Selaginella moellendorffii</name>
    <name type="common">Spikemoss</name>
    <dbReference type="NCBI Taxonomy" id="88036"/>
    <lineage>
        <taxon>Eukaryota</taxon>
        <taxon>Viridiplantae</taxon>
        <taxon>Streptophyta</taxon>
        <taxon>Embryophyta</taxon>
        <taxon>Tracheophyta</taxon>
        <taxon>Lycopodiopsida</taxon>
        <taxon>Selaginellales</taxon>
        <taxon>Selaginellaceae</taxon>
        <taxon>Selaginella</taxon>
    </lineage>
</organism>
<keyword evidence="1" id="KW-1133">Transmembrane helix</keyword>
<proteinExistence type="predicted"/>
<dbReference type="PANTHER" id="PTHR36396">
    <property type="entry name" value="MALTASE-GLUCOAMYLASE, INTESTINAL PROTEIN"/>
    <property type="match status" value="1"/>
</dbReference>
<dbReference type="Gramene" id="EFJ17965">
    <property type="protein sequence ID" value="EFJ17965"/>
    <property type="gene ID" value="SELMODRAFT_444809"/>
</dbReference>
<sequence length="177" mass="19240">MPEHTTTSSGGGSPAYVEVFGSNGQTWRFAAGTKAGFAVRRIRSKLGEAAHHILCIAAFKENEEPVEFGPDAELVVYGDNWKLKLVQDPGHKEIDAAQDTKSALDDNPVPQHAKMHDLIAEFYPGGKVPRGSRPEFSSEYIGKVLTALALGLLLAAALIYLLEILPLLDWQHFSSAK</sequence>
<dbReference type="HOGENOM" id="CLU_1290857_0_0_1"/>
<feature type="transmembrane region" description="Helical" evidence="1">
    <location>
        <begin position="140"/>
        <end position="162"/>
    </location>
</feature>
<dbReference type="OMA" id="FLYIAKV"/>
<dbReference type="PANTHER" id="PTHR36396:SF1">
    <property type="entry name" value="MALTASE-GLUCOAMYLASE, INTESTINAL PROTEIN"/>
    <property type="match status" value="1"/>
</dbReference>
<name>D8SD45_SELML</name>
<keyword evidence="1" id="KW-0812">Transmembrane</keyword>
<gene>
    <name evidence="2" type="ORF">SELMODRAFT_444809</name>
</gene>
<protein>
    <submittedName>
        <fullName evidence="2">Uncharacterized protein</fullName>
    </submittedName>
</protein>
<accession>D8SD45</accession>
<dbReference type="AlphaFoldDB" id="D8SD45"/>
<evidence type="ECO:0000313" key="2">
    <source>
        <dbReference type="EMBL" id="EFJ17965.1"/>
    </source>
</evidence>
<evidence type="ECO:0000256" key="1">
    <source>
        <dbReference type="SAM" id="Phobius"/>
    </source>
</evidence>
<dbReference type="KEGG" id="smo:SELMODRAFT_444809"/>